<reference evidence="1 2" key="1">
    <citation type="journal article" date="2020" name="G3 (Bethesda)">
        <title>Whole Genome Sequencing and Comparative Genomics of Two Nematicidal Bacillus Strains Reveals a Wide Range of Possible Virulence Factors.</title>
        <authorList>
            <person name="Susic N."/>
            <person name="Janezic S."/>
            <person name="Rupnik M."/>
            <person name="Geric Stare B."/>
        </authorList>
    </citation>
    <scope>NUCLEOTIDE SEQUENCE [LARGE SCALE GENOMIC DNA]</scope>
    <source>
        <strain evidence="1 2">I-1582</strain>
    </source>
</reference>
<evidence type="ECO:0000313" key="2">
    <source>
        <dbReference type="Proteomes" id="UP000465778"/>
    </source>
</evidence>
<evidence type="ECO:0000313" key="1">
    <source>
        <dbReference type="EMBL" id="KAF0824487.1"/>
    </source>
</evidence>
<dbReference type="Proteomes" id="UP000465778">
    <property type="component" value="Unassembled WGS sequence"/>
</dbReference>
<dbReference type="EMBL" id="VDEM01000014">
    <property type="protein sequence ID" value="KAF0824487.1"/>
    <property type="molecule type" value="Genomic_DNA"/>
</dbReference>
<proteinExistence type="predicted"/>
<organism evidence="1 2">
    <name type="scientific">Cytobacillus firmus</name>
    <name type="common">Bacillus firmus</name>
    <dbReference type="NCBI Taxonomy" id="1399"/>
    <lineage>
        <taxon>Bacteria</taxon>
        <taxon>Bacillati</taxon>
        <taxon>Bacillota</taxon>
        <taxon>Bacilli</taxon>
        <taxon>Bacillales</taxon>
        <taxon>Bacillaceae</taxon>
        <taxon>Cytobacillus</taxon>
    </lineage>
</organism>
<dbReference type="AlphaFoldDB" id="A0A800MXV6"/>
<name>A0A800MXV6_CYTFI</name>
<gene>
    <name evidence="1" type="ORF">KIS1582_1703</name>
</gene>
<accession>A0A800MXV6</accession>
<protein>
    <submittedName>
        <fullName evidence="1">Uncharacterized protein</fullName>
    </submittedName>
</protein>
<comment type="caution">
    <text evidence="1">The sequence shown here is derived from an EMBL/GenBank/DDBJ whole genome shotgun (WGS) entry which is preliminary data.</text>
</comment>
<sequence length="38" mass="4371">MIANESLEKPQENTKNLLIPKRDEKVLFSRGTTLVDEI</sequence>